<dbReference type="InterPro" id="IPR057268">
    <property type="entry name" value="Ribosomal_L18"/>
</dbReference>
<proteinExistence type="inferred from homology"/>
<dbReference type="PANTHER" id="PTHR12899:SF3">
    <property type="entry name" value="LARGE RIBOSOMAL SUBUNIT PROTEIN UL18M"/>
    <property type="match status" value="1"/>
</dbReference>
<dbReference type="SUPFAM" id="SSF53137">
    <property type="entry name" value="Translational machinery components"/>
    <property type="match status" value="1"/>
</dbReference>
<dbReference type="AlphaFoldDB" id="A0A6S6TKF3"/>
<evidence type="ECO:0000256" key="6">
    <source>
        <dbReference type="ARBA" id="ARBA00035197"/>
    </source>
</evidence>
<dbReference type="FunFam" id="3.30.420.100:FF:000001">
    <property type="entry name" value="50S ribosomal protein L18"/>
    <property type="match status" value="1"/>
</dbReference>
<evidence type="ECO:0000256" key="8">
    <source>
        <dbReference type="SAM" id="MobiDB-lite"/>
    </source>
</evidence>
<comment type="function">
    <text evidence="7">This is one of the proteins that bind and probably mediate the attachment of the 5S RNA into the large ribosomal subunit, where it forms part of the central protuberance.</text>
</comment>
<evidence type="ECO:0000256" key="2">
    <source>
        <dbReference type="ARBA" id="ARBA00022730"/>
    </source>
</evidence>
<evidence type="ECO:0000256" key="5">
    <source>
        <dbReference type="ARBA" id="ARBA00023274"/>
    </source>
</evidence>
<keyword evidence="5 7" id="KW-0687">Ribonucleoprotein</keyword>
<dbReference type="NCBIfam" id="TIGR00060">
    <property type="entry name" value="L18_bact"/>
    <property type="match status" value="1"/>
</dbReference>
<keyword evidence="3 7" id="KW-0694">RNA-binding</keyword>
<dbReference type="GO" id="GO:0005737">
    <property type="term" value="C:cytoplasm"/>
    <property type="evidence" value="ECO:0007669"/>
    <property type="project" value="UniProtKB-ARBA"/>
</dbReference>
<comment type="subunit">
    <text evidence="7">Part of the 50S ribosomal subunit; part of the 5S rRNA/L5/L18/L25 subcomplex. Contacts the 5S and 23S rRNAs.</text>
</comment>
<keyword evidence="2 7" id="KW-0699">rRNA-binding</keyword>
<accession>A0A6S6TKF3</accession>
<dbReference type="HAMAP" id="MF_01337_B">
    <property type="entry name" value="Ribosomal_uL18_B"/>
    <property type="match status" value="1"/>
</dbReference>
<dbReference type="InterPro" id="IPR004389">
    <property type="entry name" value="Ribosomal_uL18_bac-type"/>
</dbReference>
<organism evidence="9">
    <name type="scientific">uncultured Aureispira sp</name>
    <dbReference type="NCBI Taxonomy" id="1331704"/>
    <lineage>
        <taxon>Bacteria</taxon>
        <taxon>Pseudomonadati</taxon>
        <taxon>Bacteroidota</taxon>
        <taxon>Saprospiria</taxon>
        <taxon>Saprospirales</taxon>
        <taxon>Saprospiraceae</taxon>
        <taxon>Aureispira</taxon>
        <taxon>environmental samples</taxon>
    </lineage>
</organism>
<protein>
    <recommendedName>
        <fullName evidence="6 7">Large ribosomal subunit protein uL18</fullName>
    </recommendedName>
</protein>
<evidence type="ECO:0000256" key="4">
    <source>
        <dbReference type="ARBA" id="ARBA00022980"/>
    </source>
</evidence>
<evidence type="ECO:0000313" key="9">
    <source>
        <dbReference type="EMBL" id="CAA6815485.1"/>
    </source>
</evidence>
<evidence type="ECO:0000256" key="1">
    <source>
        <dbReference type="ARBA" id="ARBA00007116"/>
    </source>
</evidence>
<name>A0A6S6TKF3_9BACT</name>
<feature type="region of interest" description="Disordered" evidence="8">
    <location>
        <begin position="1"/>
        <end position="24"/>
    </location>
</feature>
<dbReference type="EMBL" id="CACVAQ010000227">
    <property type="protein sequence ID" value="CAA6815485.1"/>
    <property type="molecule type" value="Genomic_DNA"/>
</dbReference>
<dbReference type="CDD" id="cd00432">
    <property type="entry name" value="Ribosomal_L18_L5e"/>
    <property type="match status" value="1"/>
</dbReference>
<dbReference type="GO" id="GO:0003735">
    <property type="term" value="F:structural constituent of ribosome"/>
    <property type="evidence" value="ECO:0007669"/>
    <property type="project" value="InterPro"/>
</dbReference>
<comment type="similarity">
    <text evidence="1 7">Belongs to the universal ribosomal protein uL18 family.</text>
</comment>
<dbReference type="Gene3D" id="3.30.420.100">
    <property type="match status" value="1"/>
</dbReference>
<dbReference type="Pfam" id="PF00861">
    <property type="entry name" value="Ribosomal_L18p"/>
    <property type="match status" value="1"/>
</dbReference>
<dbReference type="PANTHER" id="PTHR12899">
    <property type="entry name" value="39S RIBOSOMAL PROTEIN L18, MITOCHONDRIAL"/>
    <property type="match status" value="1"/>
</dbReference>
<dbReference type="InterPro" id="IPR005484">
    <property type="entry name" value="Ribosomal_uL18_bac/plant/anim"/>
</dbReference>
<dbReference type="GO" id="GO:0006412">
    <property type="term" value="P:translation"/>
    <property type="evidence" value="ECO:0007669"/>
    <property type="project" value="UniProtKB-UniRule"/>
</dbReference>
<evidence type="ECO:0000256" key="7">
    <source>
        <dbReference type="HAMAP-Rule" id="MF_01337"/>
    </source>
</evidence>
<gene>
    <name evidence="7" type="primary">rplR</name>
    <name evidence="9" type="ORF">HELGO_WM16687</name>
</gene>
<dbReference type="GO" id="GO:1990904">
    <property type="term" value="C:ribonucleoprotein complex"/>
    <property type="evidence" value="ECO:0007669"/>
    <property type="project" value="UniProtKB-KW"/>
</dbReference>
<keyword evidence="4 7" id="KW-0689">Ribosomal protein</keyword>
<feature type="compositionally biased region" description="Basic residues" evidence="8">
    <location>
        <begin position="7"/>
        <end position="20"/>
    </location>
</feature>
<reference evidence="9" key="1">
    <citation type="submission" date="2020-01" db="EMBL/GenBank/DDBJ databases">
        <authorList>
            <person name="Meier V. D."/>
            <person name="Meier V D."/>
        </authorList>
    </citation>
    <scope>NUCLEOTIDE SEQUENCE</scope>
    <source>
        <strain evidence="9">HLG_WM_MAG_10</strain>
    </source>
</reference>
<sequence>MSSKTLSSRKRVHRRIRKKISGTATRPRLSVYRSNKSIYAQLINDETATTLVAACLKEVEVSGSKIDQARAVGRALATKAMEAGITTVVFDRSGYIYHGRVKALAEGARGERKEDGTNELLQF</sequence>
<evidence type="ECO:0000256" key="3">
    <source>
        <dbReference type="ARBA" id="ARBA00022884"/>
    </source>
</evidence>
<dbReference type="GO" id="GO:0005840">
    <property type="term" value="C:ribosome"/>
    <property type="evidence" value="ECO:0007669"/>
    <property type="project" value="UniProtKB-KW"/>
</dbReference>
<dbReference type="GO" id="GO:0008097">
    <property type="term" value="F:5S rRNA binding"/>
    <property type="evidence" value="ECO:0007669"/>
    <property type="project" value="TreeGrafter"/>
</dbReference>